<accession>A0A645IL32</accession>
<reference evidence="2" key="1">
    <citation type="submission" date="2019-08" db="EMBL/GenBank/DDBJ databases">
        <authorList>
            <person name="Kucharzyk K."/>
            <person name="Murdoch R.W."/>
            <person name="Higgins S."/>
            <person name="Loffler F."/>
        </authorList>
    </citation>
    <scope>NUCLEOTIDE SEQUENCE</scope>
</reference>
<protein>
    <submittedName>
        <fullName evidence="2">Uncharacterized protein</fullName>
    </submittedName>
</protein>
<proteinExistence type="predicted"/>
<organism evidence="2">
    <name type="scientific">bioreactor metagenome</name>
    <dbReference type="NCBI Taxonomy" id="1076179"/>
    <lineage>
        <taxon>unclassified sequences</taxon>
        <taxon>metagenomes</taxon>
        <taxon>ecological metagenomes</taxon>
    </lineage>
</organism>
<comment type="caution">
    <text evidence="2">The sequence shown here is derived from an EMBL/GenBank/DDBJ whole genome shotgun (WGS) entry which is preliminary data.</text>
</comment>
<dbReference type="EMBL" id="VSSQ01117126">
    <property type="protein sequence ID" value="MPN51726.1"/>
    <property type="molecule type" value="Genomic_DNA"/>
</dbReference>
<evidence type="ECO:0000256" key="1">
    <source>
        <dbReference type="SAM" id="MobiDB-lite"/>
    </source>
</evidence>
<feature type="region of interest" description="Disordered" evidence="1">
    <location>
        <begin position="66"/>
        <end position="87"/>
    </location>
</feature>
<gene>
    <name evidence="2" type="ORF">SDC9_199375</name>
</gene>
<name>A0A645IL32_9ZZZZ</name>
<evidence type="ECO:0000313" key="2">
    <source>
        <dbReference type="EMBL" id="MPN51726.1"/>
    </source>
</evidence>
<dbReference type="AlphaFoldDB" id="A0A645IL32"/>
<feature type="compositionally biased region" description="Low complexity" evidence="1">
    <location>
        <begin position="67"/>
        <end position="81"/>
    </location>
</feature>
<sequence length="87" mass="9626">MFAGLARHRRTLLQLARRHLAADDGTAQVIHRFDHDPAGAALAVHRATARAQQLGILEQQAGRRTQRGFLGLQRHGQQGQGESKYAH</sequence>